<sequence length="955" mass="111101">MKVFMLIVSLGISYVFSENIEFIYKKSILSDLISEEKFFALILKENALNDQCQIKLKEYCKNLEDMNLNPKNLHYLLKKPCEEMKIKETCDNLKSKIKQTCTTYEKVFESIIKESFLRQQSCLLEDNCMFLEGACPMEFRQKCNKLRERCRKKKQNEITEKILLRILSKNLKNKETCEKVINEKCLLLVEESNELMEFCLNSSDRCQKLINMMNTQCSNLESDISFLFTHNDTLKTQCSSLLEKCYFYEANCDDNIQTNCEKLKKKCEKQTKYTLLNLTFNPIKNIALMEKIGKEELFGDEIRKPKIKDTIDLLILITNSSLKECKTRLNKCYEFCNLLPQLKYLYDNITKEMSKNKEEICTTLKSKLKLRCNAFKLKLADLSLSNTTKDYEEAALLGWFEQFTTLDDRLCANLESRCFYLQKPCNSENIKLDNACSNAKLACLKMRVFRKEYQLLETNLRGKLHNLTIKSSLKTCVNELFNLCKKETNIKKPVLINLCLQPWDTCKELANDIEKQSKRLRNDLDQKRDFPDKEDCKKLKEKCEVLGHDSKTNDLPCFTLKGRCDHLENAKELEEILLEEKVENLGNLDTCIKKVSEKCNKWSKKKRTRFIFSCIQLVTTCQIITRDIKSKCSVLERNIDIEDVLDQVKSDDADIKGPTCDLWEPYCDKFMLSCEILVQNNGKNGKCKELKESCEPYRRIQEQEMKLMYELRGGLNSENKCKSTLNEHCLHWDKTKNDTFKNFCNNNTDTKNNTTKNELCKKLLKYVKERCTKLLAKLNGMATEIEENVKIVEKLNEAAKKALKNTNLILTSSKQKTDPNINNATLILAYNANAYRNINLKTDVTLKNQSRYLEQKETKVNITEKEVEAFDVAAEALKVYTEVKAECKGLQLECEFKEDCSEYKDVCKKIEDACNKLKSLEIKSSETKTINQTIKTIITKTETNTTQKTLTTGEQ</sequence>
<dbReference type="Pfam" id="PF02349">
    <property type="entry name" value="MSG"/>
    <property type="match status" value="3"/>
</dbReference>
<dbReference type="STRING" id="1408657.A0A0W4ZAL4"/>
<feature type="chain" id="PRO_5006933730" description="Major surface glycoprotein 2 C-terminal domain-containing protein" evidence="1">
    <location>
        <begin position="18"/>
        <end position="955"/>
    </location>
</feature>
<keyword evidence="3" id="KW-1185">Reference proteome</keyword>
<dbReference type="VEuPathDB" id="FungiDB:T551_03737"/>
<keyword evidence="1" id="KW-0732">Signal</keyword>
<dbReference type="InterPro" id="IPR003330">
    <property type="entry name" value="MSG"/>
</dbReference>
<evidence type="ECO:0008006" key="4">
    <source>
        <dbReference type="Google" id="ProtNLM"/>
    </source>
</evidence>
<protein>
    <recommendedName>
        <fullName evidence="4">Major surface glycoprotein 2 C-terminal domain-containing protein</fullName>
    </recommendedName>
</protein>
<evidence type="ECO:0000313" key="3">
    <source>
        <dbReference type="Proteomes" id="UP000053447"/>
    </source>
</evidence>
<gene>
    <name evidence="2" type="ORF">T551_03737</name>
</gene>
<comment type="caution">
    <text evidence="2">The sequence shown here is derived from an EMBL/GenBank/DDBJ whole genome shotgun (WGS) entry which is preliminary data.</text>
</comment>
<feature type="non-terminal residue" evidence="2">
    <location>
        <position position="955"/>
    </location>
</feature>
<proteinExistence type="predicted"/>
<dbReference type="AlphaFoldDB" id="A0A0W4ZAL4"/>
<dbReference type="EMBL" id="LFWA01000052">
    <property type="protein sequence ID" value="KTW25476.1"/>
    <property type="molecule type" value="Genomic_DNA"/>
</dbReference>
<dbReference type="OrthoDB" id="5472772at2759"/>
<evidence type="ECO:0000256" key="1">
    <source>
        <dbReference type="SAM" id="SignalP"/>
    </source>
</evidence>
<reference evidence="3" key="1">
    <citation type="journal article" date="2016" name="Nat. Commun.">
        <title>Genome analysis of three Pneumocystis species reveals adaptation mechanisms to life exclusively in mammalian hosts.</title>
        <authorList>
            <person name="Ma L."/>
            <person name="Chen Z."/>
            <person name="Huang D.W."/>
            <person name="Kutty G."/>
            <person name="Ishihara M."/>
            <person name="Wang H."/>
            <person name="Abouelleil A."/>
            <person name="Bishop L."/>
            <person name="Davey E."/>
            <person name="Deng R."/>
            <person name="Deng X."/>
            <person name="Fan L."/>
            <person name="Fantoni G."/>
            <person name="Fitzgerald M."/>
            <person name="Gogineni E."/>
            <person name="Goldberg J.M."/>
            <person name="Handley G."/>
            <person name="Hu X."/>
            <person name="Huber C."/>
            <person name="Jiao X."/>
            <person name="Jones K."/>
            <person name="Levin J.Z."/>
            <person name="Liu Y."/>
            <person name="Macdonald P."/>
            <person name="Melnikov A."/>
            <person name="Raley C."/>
            <person name="Sassi M."/>
            <person name="Sherman B.T."/>
            <person name="Song X."/>
            <person name="Sykes S."/>
            <person name="Tran B."/>
            <person name="Walsh L."/>
            <person name="Xia Y."/>
            <person name="Yang J."/>
            <person name="Young S."/>
            <person name="Zeng Q."/>
            <person name="Zheng X."/>
            <person name="Stephens R."/>
            <person name="Nusbaum C."/>
            <person name="Birren B.W."/>
            <person name="Azadi P."/>
            <person name="Lempicki R.A."/>
            <person name="Cuomo C.A."/>
            <person name="Kovacs J.A."/>
        </authorList>
    </citation>
    <scope>NUCLEOTIDE SEQUENCE [LARGE SCALE GENOMIC DNA]</scope>
    <source>
        <strain evidence="3">RU7</strain>
    </source>
</reference>
<dbReference type="RefSeq" id="XP_018227789.1">
    <property type="nucleotide sequence ID" value="XM_018376000.1"/>
</dbReference>
<dbReference type="Proteomes" id="UP000053447">
    <property type="component" value="Unassembled WGS sequence"/>
</dbReference>
<accession>A0A0W4ZAL4</accession>
<feature type="signal peptide" evidence="1">
    <location>
        <begin position="1"/>
        <end position="17"/>
    </location>
</feature>
<organism evidence="2 3">
    <name type="scientific">Pneumocystis jirovecii (strain RU7)</name>
    <name type="common">Human pneumocystis pneumonia agent</name>
    <dbReference type="NCBI Taxonomy" id="1408657"/>
    <lineage>
        <taxon>Eukaryota</taxon>
        <taxon>Fungi</taxon>
        <taxon>Dikarya</taxon>
        <taxon>Ascomycota</taxon>
        <taxon>Taphrinomycotina</taxon>
        <taxon>Pneumocystomycetes</taxon>
        <taxon>Pneumocystaceae</taxon>
        <taxon>Pneumocystis</taxon>
    </lineage>
</organism>
<evidence type="ECO:0000313" key="2">
    <source>
        <dbReference type="EMBL" id="KTW25476.1"/>
    </source>
</evidence>
<name>A0A0W4ZAL4_PNEJ7</name>
<dbReference type="GeneID" id="28942255"/>